<name>A0A9N9KZC9_9HELO</name>
<accession>A0A9N9KZC9</accession>
<organism evidence="2 3">
    <name type="scientific">Hymenoscyphus fraxineus</name>
    <dbReference type="NCBI Taxonomy" id="746836"/>
    <lineage>
        <taxon>Eukaryota</taxon>
        <taxon>Fungi</taxon>
        <taxon>Dikarya</taxon>
        <taxon>Ascomycota</taxon>
        <taxon>Pezizomycotina</taxon>
        <taxon>Leotiomycetes</taxon>
        <taxon>Helotiales</taxon>
        <taxon>Helotiaceae</taxon>
        <taxon>Hymenoscyphus</taxon>
    </lineage>
</organism>
<gene>
    <name evidence="2" type="ORF">HYFRA_00011965</name>
</gene>
<evidence type="ECO:0000256" key="1">
    <source>
        <dbReference type="SAM" id="SignalP"/>
    </source>
</evidence>
<dbReference type="Proteomes" id="UP000696280">
    <property type="component" value="Unassembled WGS sequence"/>
</dbReference>
<evidence type="ECO:0000313" key="3">
    <source>
        <dbReference type="Proteomes" id="UP000696280"/>
    </source>
</evidence>
<keyword evidence="1" id="KW-0732">Signal</keyword>
<dbReference type="EMBL" id="CAJVRL010000071">
    <property type="protein sequence ID" value="CAG8956654.1"/>
    <property type="molecule type" value="Genomic_DNA"/>
</dbReference>
<protein>
    <submittedName>
        <fullName evidence="2">Uncharacterized protein</fullName>
    </submittedName>
</protein>
<dbReference type="AlphaFoldDB" id="A0A9N9KZC9"/>
<comment type="caution">
    <text evidence="2">The sequence shown here is derived from an EMBL/GenBank/DDBJ whole genome shotgun (WGS) entry which is preliminary data.</text>
</comment>
<keyword evidence="3" id="KW-1185">Reference proteome</keyword>
<feature type="signal peptide" evidence="1">
    <location>
        <begin position="1"/>
        <end position="21"/>
    </location>
</feature>
<sequence>MQPINFSTSLVLLASILSATALPMVPPGGLPTAATAYKVKVTPEYLYHYHGGPFERFEPQWARDAYKYIKVVKNKLTGTPEPPPFRVEIWKTPDQPHIGPA</sequence>
<reference evidence="2" key="1">
    <citation type="submission" date="2021-07" db="EMBL/GenBank/DDBJ databases">
        <authorList>
            <person name="Durling M."/>
        </authorList>
    </citation>
    <scope>NUCLEOTIDE SEQUENCE</scope>
</reference>
<proteinExistence type="predicted"/>
<feature type="chain" id="PRO_5040271942" evidence="1">
    <location>
        <begin position="22"/>
        <end position="101"/>
    </location>
</feature>
<evidence type="ECO:0000313" key="2">
    <source>
        <dbReference type="EMBL" id="CAG8956654.1"/>
    </source>
</evidence>